<name>A0ABV9NCC3_9PROT</name>
<evidence type="ECO:0000313" key="2">
    <source>
        <dbReference type="EMBL" id="MFC4726022.1"/>
    </source>
</evidence>
<accession>A0ABV9NCC3</accession>
<dbReference type="PANTHER" id="PTHR43102:SF2">
    <property type="entry name" value="GAF DOMAIN-CONTAINING PROTEIN"/>
    <property type="match status" value="1"/>
</dbReference>
<reference evidence="3" key="1">
    <citation type="journal article" date="2019" name="Int. J. Syst. Evol. Microbiol.">
        <title>The Global Catalogue of Microorganisms (GCM) 10K type strain sequencing project: providing services to taxonomists for standard genome sequencing and annotation.</title>
        <authorList>
            <consortium name="The Broad Institute Genomics Platform"/>
            <consortium name="The Broad Institute Genome Sequencing Center for Infectious Disease"/>
            <person name="Wu L."/>
            <person name="Ma J."/>
        </authorList>
    </citation>
    <scope>NUCLEOTIDE SEQUENCE [LARGE SCALE GENOMIC DNA]</scope>
    <source>
        <strain evidence="3">CCUG 62981</strain>
    </source>
</reference>
<dbReference type="EMBL" id="JBHSGQ010000006">
    <property type="protein sequence ID" value="MFC4726022.1"/>
    <property type="molecule type" value="Genomic_DNA"/>
</dbReference>
<feature type="domain" description="GAF" evidence="1">
    <location>
        <begin position="18"/>
        <end position="160"/>
    </location>
</feature>
<dbReference type="InterPro" id="IPR029016">
    <property type="entry name" value="GAF-like_dom_sf"/>
</dbReference>
<keyword evidence="3" id="KW-1185">Reference proteome</keyword>
<dbReference type="SMART" id="SM00065">
    <property type="entry name" value="GAF"/>
    <property type="match status" value="1"/>
</dbReference>
<proteinExistence type="predicted"/>
<dbReference type="RefSeq" id="WP_371395096.1">
    <property type="nucleotide sequence ID" value="NZ_CP163421.1"/>
</dbReference>
<organism evidence="2 3">
    <name type="scientific">Glycocaulis abyssi</name>
    <dbReference type="NCBI Taxonomy" id="1433403"/>
    <lineage>
        <taxon>Bacteria</taxon>
        <taxon>Pseudomonadati</taxon>
        <taxon>Pseudomonadota</taxon>
        <taxon>Alphaproteobacteria</taxon>
        <taxon>Maricaulales</taxon>
        <taxon>Maricaulaceae</taxon>
        <taxon>Glycocaulis</taxon>
    </lineage>
</organism>
<evidence type="ECO:0000313" key="3">
    <source>
        <dbReference type="Proteomes" id="UP001596024"/>
    </source>
</evidence>
<sequence>MELQRLAALRACAILDTAPHPAFDCLTRAAALAFDVPIALVSLVDAERQWFKSVLGVGLRETPRSVSFCSHTIGGFEPMVVPDVTRDARFAQNPLVTGAPHVRFYAGAPLIEEDGYALGSLCILDTRPRDLPPEQVRLLGHLADAVMHAIDAHRTRLELKELGRRLNGQDYLSAPQALPRRA</sequence>
<dbReference type="Pfam" id="PF01590">
    <property type="entry name" value="GAF"/>
    <property type="match status" value="1"/>
</dbReference>
<protein>
    <submittedName>
        <fullName evidence="2">GAF domain-containing protein</fullName>
    </submittedName>
</protein>
<evidence type="ECO:0000259" key="1">
    <source>
        <dbReference type="SMART" id="SM00065"/>
    </source>
</evidence>
<comment type="caution">
    <text evidence="2">The sequence shown here is derived from an EMBL/GenBank/DDBJ whole genome shotgun (WGS) entry which is preliminary data.</text>
</comment>
<dbReference type="Gene3D" id="3.30.450.40">
    <property type="match status" value="1"/>
</dbReference>
<dbReference type="SUPFAM" id="SSF55781">
    <property type="entry name" value="GAF domain-like"/>
    <property type="match status" value="1"/>
</dbReference>
<dbReference type="Proteomes" id="UP001596024">
    <property type="component" value="Unassembled WGS sequence"/>
</dbReference>
<dbReference type="InterPro" id="IPR003018">
    <property type="entry name" value="GAF"/>
</dbReference>
<dbReference type="PANTHER" id="PTHR43102">
    <property type="entry name" value="SLR1143 PROTEIN"/>
    <property type="match status" value="1"/>
</dbReference>
<gene>
    <name evidence="2" type="ORF">ACFPB0_12030</name>
</gene>